<protein>
    <submittedName>
        <fullName evidence="2">Uncharacterized protein</fullName>
    </submittedName>
</protein>
<evidence type="ECO:0000313" key="3">
    <source>
        <dbReference type="Proteomes" id="UP000183447"/>
    </source>
</evidence>
<feature type="transmembrane region" description="Helical" evidence="1">
    <location>
        <begin position="110"/>
        <end position="127"/>
    </location>
</feature>
<accession>A0A1K2HU48</accession>
<dbReference type="Proteomes" id="UP000183447">
    <property type="component" value="Unassembled WGS sequence"/>
</dbReference>
<feature type="transmembrane region" description="Helical" evidence="1">
    <location>
        <begin position="50"/>
        <end position="68"/>
    </location>
</feature>
<keyword evidence="1" id="KW-0472">Membrane</keyword>
<reference evidence="2 3" key="1">
    <citation type="submission" date="2016-11" db="EMBL/GenBank/DDBJ databases">
        <authorList>
            <person name="Jaros S."/>
            <person name="Januszkiewicz K."/>
            <person name="Wedrychowicz H."/>
        </authorList>
    </citation>
    <scope>NUCLEOTIDE SEQUENCE [LARGE SCALE GENOMIC DNA]</scope>
    <source>
        <strain evidence="2 3">ATCC 23634</strain>
    </source>
</reference>
<sequence>MTLAAGAALLASLLLIGLAGFHAALAMGAPWGAYAWGGQHKGALPQRLQWGSAASVPVVLGMAVVLLIRTGLLHPQLSAAMEWAVWAIFLYLVLNAVANWRSESEQERRVMGPLATGLALLVAIVAFNT</sequence>
<keyword evidence="1" id="KW-1133">Transmembrane helix</keyword>
<keyword evidence="1" id="KW-0812">Transmembrane</keyword>
<proteinExistence type="predicted"/>
<dbReference type="EMBL" id="FPKU01000001">
    <property type="protein sequence ID" value="SFZ81860.1"/>
    <property type="molecule type" value="Genomic_DNA"/>
</dbReference>
<organism evidence="2 3">
    <name type="scientific">Devosia enhydra</name>
    <dbReference type="NCBI Taxonomy" id="665118"/>
    <lineage>
        <taxon>Bacteria</taxon>
        <taxon>Pseudomonadati</taxon>
        <taxon>Pseudomonadota</taxon>
        <taxon>Alphaproteobacteria</taxon>
        <taxon>Hyphomicrobiales</taxon>
        <taxon>Devosiaceae</taxon>
        <taxon>Devosia</taxon>
    </lineage>
</organism>
<dbReference type="AlphaFoldDB" id="A0A1K2HU48"/>
<dbReference type="STRING" id="665118.SAMN02983003_0737"/>
<gene>
    <name evidence="2" type="ORF">SAMN02983003_0737</name>
</gene>
<feature type="transmembrane region" description="Helical" evidence="1">
    <location>
        <begin position="80"/>
        <end position="98"/>
    </location>
</feature>
<evidence type="ECO:0000313" key="2">
    <source>
        <dbReference type="EMBL" id="SFZ81860.1"/>
    </source>
</evidence>
<name>A0A1K2HU48_9HYPH</name>
<keyword evidence="3" id="KW-1185">Reference proteome</keyword>
<dbReference type="RefSeq" id="WP_072339103.1">
    <property type="nucleotide sequence ID" value="NZ_FPKU01000001.1"/>
</dbReference>
<evidence type="ECO:0000256" key="1">
    <source>
        <dbReference type="SAM" id="Phobius"/>
    </source>
</evidence>
<dbReference type="OrthoDB" id="1524823at2"/>